<dbReference type="PROSITE" id="PS51725">
    <property type="entry name" value="ABM"/>
    <property type="match status" value="1"/>
</dbReference>
<protein>
    <submittedName>
        <fullName evidence="2">Antibiotic biosynthesis monooxygenase</fullName>
    </submittedName>
</protein>
<dbReference type="Gene3D" id="3.30.70.100">
    <property type="match status" value="1"/>
</dbReference>
<sequence>MFISQACFEGDKIIEHKIITKLQKTMKETIDVEGLLSTDCWLKENKDRVEYVFVAKWKSKDHFKKWVSREEHVEEHKEMNKQKKQGSQEEVKINKTLRQYELVDLSSL</sequence>
<proteinExistence type="predicted"/>
<dbReference type="Pfam" id="PF03992">
    <property type="entry name" value="ABM"/>
    <property type="match status" value="1"/>
</dbReference>
<evidence type="ECO:0000313" key="2">
    <source>
        <dbReference type="EMBL" id="KMY51398.1"/>
    </source>
</evidence>
<keyword evidence="2" id="KW-0503">Monooxygenase</keyword>
<gene>
    <name evidence="2" type="ORF">AC625_19140</name>
</gene>
<accession>A0A0K9GXL4</accession>
<dbReference type="InterPro" id="IPR007138">
    <property type="entry name" value="ABM_dom"/>
</dbReference>
<dbReference type="STRING" id="1679170.AC625_19140"/>
<dbReference type="OrthoDB" id="2361265at2"/>
<feature type="domain" description="ABM" evidence="1">
    <location>
        <begin position="2"/>
        <end position="93"/>
    </location>
</feature>
<dbReference type="Proteomes" id="UP000037146">
    <property type="component" value="Unassembled WGS sequence"/>
</dbReference>
<evidence type="ECO:0000313" key="3">
    <source>
        <dbReference type="Proteomes" id="UP000037146"/>
    </source>
</evidence>
<dbReference type="GO" id="GO:0004497">
    <property type="term" value="F:monooxygenase activity"/>
    <property type="evidence" value="ECO:0007669"/>
    <property type="project" value="UniProtKB-KW"/>
</dbReference>
<organism evidence="2 3">
    <name type="scientific">Peribacillus loiseleuriae</name>
    <dbReference type="NCBI Taxonomy" id="1679170"/>
    <lineage>
        <taxon>Bacteria</taxon>
        <taxon>Bacillati</taxon>
        <taxon>Bacillota</taxon>
        <taxon>Bacilli</taxon>
        <taxon>Bacillales</taxon>
        <taxon>Bacillaceae</taxon>
        <taxon>Peribacillus</taxon>
    </lineage>
</organism>
<evidence type="ECO:0000259" key="1">
    <source>
        <dbReference type="PROSITE" id="PS51725"/>
    </source>
</evidence>
<dbReference type="SUPFAM" id="SSF54909">
    <property type="entry name" value="Dimeric alpha+beta barrel"/>
    <property type="match status" value="1"/>
</dbReference>
<name>A0A0K9GXL4_9BACI</name>
<dbReference type="InterPro" id="IPR011008">
    <property type="entry name" value="Dimeric_a/b-barrel"/>
</dbReference>
<dbReference type="EMBL" id="LFZW01000001">
    <property type="protein sequence ID" value="KMY51398.1"/>
    <property type="molecule type" value="Genomic_DNA"/>
</dbReference>
<dbReference type="RefSeq" id="WP_049682744.1">
    <property type="nucleotide sequence ID" value="NZ_LFZW01000001.1"/>
</dbReference>
<dbReference type="PATRIC" id="fig|1679170.3.peg.4336"/>
<dbReference type="AlphaFoldDB" id="A0A0K9GXL4"/>
<keyword evidence="2" id="KW-0560">Oxidoreductase</keyword>
<keyword evidence="3" id="KW-1185">Reference proteome</keyword>
<comment type="caution">
    <text evidence="2">The sequence shown here is derived from an EMBL/GenBank/DDBJ whole genome shotgun (WGS) entry which is preliminary data.</text>
</comment>
<reference evidence="3" key="1">
    <citation type="submission" date="2015-07" db="EMBL/GenBank/DDBJ databases">
        <title>Genome sequencing project for genomic taxonomy and phylogenomics of Bacillus-like bacteria.</title>
        <authorList>
            <person name="Liu B."/>
            <person name="Wang J."/>
            <person name="Zhu Y."/>
            <person name="Liu G."/>
            <person name="Chen Q."/>
            <person name="Chen Z."/>
            <person name="Lan J."/>
            <person name="Che J."/>
            <person name="Ge C."/>
            <person name="Shi H."/>
            <person name="Pan Z."/>
            <person name="Liu X."/>
        </authorList>
    </citation>
    <scope>NUCLEOTIDE SEQUENCE [LARGE SCALE GENOMIC DNA]</scope>
    <source>
        <strain evidence="3">FJAT-27997</strain>
    </source>
</reference>